<keyword evidence="5" id="KW-0460">Magnesium</keyword>
<feature type="binding site" evidence="5">
    <location>
        <position position="106"/>
    </location>
    <ligand>
        <name>Mg(2+)</name>
        <dbReference type="ChEBI" id="CHEBI:18420"/>
    </ligand>
</feature>
<dbReference type="OrthoDB" id="196567at2"/>
<dbReference type="AlphaFoldDB" id="A0A841JVX9"/>
<evidence type="ECO:0000256" key="3">
    <source>
        <dbReference type="ARBA" id="ARBA00022723"/>
    </source>
</evidence>
<comment type="cofactor">
    <cofactor evidence="5">
        <name>Mg(2+)</name>
        <dbReference type="ChEBI" id="CHEBI:18420"/>
    </cofactor>
</comment>
<dbReference type="EMBL" id="JACHEK010000001">
    <property type="protein sequence ID" value="MBB6142134.1"/>
    <property type="molecule type" value="Genomic_DNA"/>
</dbReference>
<dbReference type="InterPro" id="IPR022907">
    <property type="entry name" value="VapC_family"/>
</dbReference>
<protein>
    <recommendedName>
        <fullName evidence="5">Ribonuclease VapC</fullName>
        <shortName evidence="5">RNase VapC</shortName>
        <ecNumber evidence="5">3.1.-.-</ecNumber>
    </recommendedName>
    <alternativeName>
        <fullName evidence="5">Toxin VapC</fullName>
    </alternativeName>
</protein>
<name>A0A841JVX9_9BACT</name>
<dbReference type="InterPro" id="IPR029060">
    <property type="entry name" value="PIN-like_dom_sf"/>
</dbReference>
<keyword evidence="3 5" id="KW-0479">Metal-binding</keyword>
<sequence>MTFLPDINVLIALIDPMHIHHDPAHDWFAVQAHESWATCPTTENGVLRIVGNPAYSNSPGTPSAVATLMTNFCALPGHVFWPDDVSLLDPGKFQTSRLLASAQTVDTYLLGLARAHGGQLATFDRHLITDATHNGARFLHLIP</sequence>
<dbReference type="InterPro" id="IPR006226">
    <property type="entry name" value="Mtu_PIN"/>
</dbReference>
<comment type="function">
    <text evidence="5">Toxic component of a toxin-antitoxin (TA) system. An RNase.</text>
</comment>
<dbReference type="EC" id="3.1.-.-" evidence="5"/>
<evidence type="ECO:0000256" key="2">
    <source>
        <dbReference type="ARBA" id="ARBA00022722"/>
    </source>
</evidence>
<dbReference type="GO" id="GO:0004540">
    <property type="term" value="F:RNA nuclease activity"/>
    <property type="evidence" value="ECO:0007669"/>
    <property type="project" value="InterPro"/>
</dbReference>
<keyword evidence="7" id="KW-1185">Reference proteome</keyword>
<accession>A0A841JVX9</accession>
<comment type="caution">
    <text evidence="6">The sequence shown here is derived from an EMBL/GenBank/DDBJ whole genome shotgun (WGS) entry which is preliminary data.</text>
</comment>
<evidence type="ECO:0000313" key="7">
    <source>
        <dbReference type="Proteomes" id="UP000538666"/>
    </source>
</evidence>
<comment type="similarity">
    <text evidence="5">Belongs to the PINc/VapC protein family.</text>
</comment>
<organism evidence="6 7">
    <name type="scientific">Silvibacterium bohemicum</name>
    <dbReference type="NCBI Taxonomy" id="1577686"/>
    <lineage>
        <taxon>Bacteria</taxon>
        <taxon>Pseudomonadati</taxon>
        <taxon>Acidobacteriota</taxon>
        <taxon>Terriglobia</taxon>
        <taxon>Terriglobales</taxon>
        <taxon>Acidobacteriaceae</taxon>
        <taxon>Silvibacterium</taxon>
    </lineage>
</organism>
<dbReference type="GO" id="GO:0000287">
    <property type="term" value="F:magnesium ion binding"/>
    <property type="evidence" value="ECO:0007669"/>
    <property type="project" value="UniProtKB-UniRule"/>
</dbReference>
<evidence type="ECO:0000256" key="1">
    <source>
        <dbReference type="ARBA" id="ARBA00022649"/>
    </source>
</evidence>
<dbReference type="SUPFAM" id="SSF88723">
    <property type="entry name" value="PIN domain-like"/>
    <property type="match status" value="1"/>
</dbReference>
<gene>
    <name evidence="5" type="primary">vapC</name>
    <name evidence="6" type="ORF">HNQ77_000072</name>
</gene>
<dbReference type="Proteomes" id="UP000538666">
    <property type="component" value="Unassembled WGS sequence"/>
</dbReference>
<keyword evidence="5" id="KW-0800">Toxin</keyword>
<evidence type="ECO:0000313" key="6">
    <source>
        <dbReference type="EMBL" id="MBB6142134.1"/>
    </source>
</evidence>
<dbReference type="GO" id="GO:0090729">
    <property type="term" value="F:toxin activity"/>
    <property type="evidence" value="ECO:0007669"/>
    <property type="project" value="UniProtKB-KW"/>
</dbReference>
<proteinExistence type="inferred from homology"/>
<dbReference type="GO" id="GO:0016788">
    <property type="term" value="F:hydrolase activity, acting on ester bonds"/>
    <property type="evidence" value="ECO:0007669"/>
    <property type="project" value="InterPro"/>
</dbReference>
<dbReference type="NCBIfam" id="TIGR00028">
    <property type="entry name" value="Mtu_PIN_fam"/>
    <property type="match status" value="1"/>
</dbReference>
<feature type="binding site" evidence="5">
    <location>
        <position position="6"/>
    </location>
    <ligand>
        <name>Mg(2+)</name>
        <dbReference type="ChEBI" id="CHEBI:18420"/>
    </ligand>
</feature>
<keyword evidence="2 5" id="KW-0540">Nuclease</keyword>
<keyword evidence="4 5" id="KW-0378">Hydrolase</keyword>
<evidence type="ECO:0000256" key="4">
    <source>
        <dbReference type="ARBA" id="ARBA00022801"/>
    </source>
</evidence>
<dbReference type="HAMAP" id="MF_00265">
    <property type="entry name" value="VapC_Nob1"/>
    <property type="match status" value="1"/>
</dbReference>
<evidence type="ECO:0000256" key="5">
    <source>
        <dbReference type="HAMAP-Rule" id="MF_00265"/>
    </source>
</evidence>
<dbReference type="RefSeq" id="WP_050057405.1">
    <property type="nucleotide sequence ID" value="NZ_JACHEK010000001.1"/>
</dbReference>
<reference evidence="6 7" key="1">
    <citation type="submission" date="2020-08" db="EMBL/GenBank/DDBJ databases">
        <title>Genomic Encyclopedia of Type Strains, Phase IV (KMG-IV): sequencing the most valuable type-strain genomes for metagenomic binning, comparative biology and taxonomic classification.</title>
        <authorList>
            <person name="Goeker M."/>
        </authorList>
    </citation>
    <scope>NUCLEOTIDE SEQUENCE [LARGE SCALE GENOMIC DNA]</scope>
    <source>
        <strain evidence="6 7">DSM 103733</strain>
    </source>
</reference>
<keyword evidence="1 5" id="KW-1277">Toxin-antitoxin system</keyword>